<keyword evidence="1" id="KW-0472">Membrane</keyword>
<reference evidence="2 3" key="1">
    <citation type="submission" date="2016-03" db="EMBL/GenBank/DDBJ databases">
        <title>Trachymyrmex septentrionalis WGS genome.</title>
        <authorList>
            <person name="Nygaard S."/>
            <person name="Hu H."/>
            <person name="Boomsma J."/>
            <person name="Zhang G."/>
        </authorList>
    </citation>
    <scope>NUCLEOTIDE SEQUENCE [LARGE SCALE GENOMIC DNA]</scope>
    <source>
        <strain evidence="2">Tsep2-gDNA-1</strain>
        <tissue evidence="2">Whole body</tissue>
    </source>
</reference>
<proteinExistence type="predicted"/>
<protein>
    <submittedName>
        <fullName evidence="2">Uncharacterized protein</fullName>
    </submittedName>
</protein>
<accession>A0A195FCT7</accession>
<evidence type="ECO:0000256" key="1">
    <source>
        <dbReference type="SAM" id="Phobius"/>
    </source>
</evidence>
<dbReference type="AlphaFoldDB" id="A0A195FCT7"/>
<sequence length="333" mass="37274">IVHMAKCHNVLPEHLKHIFFCPFLSFSLPFRSLVNEDVAYVVSASKRSGCGRKISWFRNEVLRKRESTRGMDGQEMLPLALVTRQVLYRCSPVQVFNVNCSYHPASKVVGTKWNVKQVRSRLGEGRRRWFPRSGDASAGGNILVLTAELVTCARGGRTGAIRDPVSVIIVANLPVIIIVVVVIIIDVHKDRGPNMKKKFDSIVTITQHILSKRQFGNVLRMEDTETFYRRPLEVYTVWVTQDVISHWSIDFAGGSLGALAARAADLSIPSAHNTAWRSLVAGSGCRWEWTFRRRSWFQWGDATTDWPAVDATATLSPSADRSVDSGRLCTPPV</sequence>
<dbReference type="Proteomes" id="UP000078541">
    <property type="component" value="Unassembled WGS sequence"/>
</dbReference>
<keyword evidence="1" id="KW-1133">Transmembrane helix</keyword>
<dbReference type="EMBL" id="KQ981673">
    <property type="protein sequence ID" value="KYN38223.1"/>
    <property type="molecule type" value="Genomic_DNA"/>
</dbReference>
<organism evidence="2 3">
    <name type="scientific">Trachymyrmex septentrionalis</name>
    <dbReference type="NCBI Taxonomy" id="34720"/>
    <lineage>
        <taxon>Eukaryota</taxon>
        <taxon>Metazoa</taxon>
        <taxon>Ecdysozoa</taxon>
        <taxon>Arthropoda</taxon>
        <taxon>Hexapoda</taxon>
        <taxon>Insecta</taxon>
        <taxon>Pterygota</taxon>
        <taxon>Neoptera</taxon>
        <taxon>Endopterygota</taxon>
        <taxon>Hymenoptera</taxon>
        <taxon>Apocrita</taxon>
        <taxon>Aculeata</taxon>
        <taxon>Formicoidea</taxon>
        <taxon>Formicidae</taxon>
        <taxon>Myrmicinae</taxon>
        <taxon>Trachymyrmex</taxon>
    </lineage>
</organism>
<evidence type="ECO:0000313" key="3">
    <source>
        <dbReference type="Proteomes" id="UP000078541"/>
    </source>
</evidence>
<feature type="transmembrane region" description="Helical" evidence="1">
    <location>
        <begin position="167"/>
        <end position="187"/>
    </location>
</feature>
<gene>
    <name evidence="2" type="ORF">ALC56_07263</name>
</gene>
<feature type="non-terminal residue" evidence="2">
    <location>
        <position position="1"/>
    </location>
</feature>
<name>A0A195FCT7_9HYME</name>
<evidence type="ECO:0000313" key="2">
    <source>
        <dbReference type="EMBL" id="KYN38223.1"/>
    </source>
</evidence>
<keyword evidence="1" id="KW-0812">Transmembrane</keyword>
<keyword evidence="3" id="KW-1185">Reference proteome</keyword>